<organism evidence="6 7">
    <name type="scientific">Curtobacterium pusillum</name>
    <dbReference type="NCBI Taxonomy" id="69373"/>
    <lineage>
        <taxon>Bacteria</taxon>
        <taxon>Bacillati</taxon>
        <taxon>Actinomycetota</taxon>
        <taxon>Actinomycetes</taxon>
        <taxon>Micrococcales</taxon>
        <taxon>Microbacteriaceae</taxon>
        <taxon>Curtobacterium</taxon>
    </lineage>
</organism>
<dbReference type="PRINTS" id="PR00133">
    <property type="entry name" value="GLHYDRLASE3"/>
</dbReference>
<comment type="caution">
    <text evidence="6">The sequence shown here is derived from an EMBL/GenBank/DDBJ whole genome shotgun (WGS) entry which is preliminary data.</text>
</comment>
<evidence type="ECO:0000256" key="1">
    <source>
        <dbReference type="ARBA" id="ARBA00005336"/>
    </source>
</evidence>
<dbReference type="Gene3D" id="2.60.120.260">
    <property type="entry name" value="Galactose-binding domain-like"/>
    <property type="match status" value="1"/>
</dbReference>
<accession>A0AAW3T3G1</accession>
<dbReference type="Pfam" id="PF14310">
    <property type="entry name" value="Fn3-like"/>
    <property type="match status" value="1"/>
</dbReference>
<evidence type="ECO:0000313" key="7">
    <source>
        <dbReference type="Proteomes" id="UP000590225"/>
    </source>
</evidence>
<dbReference type="InterPro" id="IPR019800">
    <property type="entry name" value="Glyco_hydro_3_AS"/>
</dbReference>
<dbReference type="AlphaFoldDB" id="A0AAW3T3G1"/>
<dbReference type="RefSeq" id="WP_182514928.1">
    <property type="nucleotide sequence ID" value="NZ_JACGXP010000001.1"/>
</dbReference>
<keyword evidence="4 6" id="KW-0326">Glycosidase</keyword>
<dbReference type="InterPro" id="IPR001764">
    <property type="entry name" value="Glyco_hydro_3_N"/>
</dbReference>
<dbReference type="EMBL" id="JACGXP010000001">
    <property type="protein sequence ID" value="MBA8989022.1"/>
    <property type="molecule type" value="Genomic_DNA"/>
</dbReference>
<feature type="domain" description="PA14" evidence="5">
    <location>
        <begin position="413"/>
        <end position="562"/>
    </location>
</feature>
<dbReference type="InterPro" id="IPR013783">
    <property type="entry name" value="Ig-like_fold"/>
</dbReference>
<dbReference type="Pfam" id="PF01915">
    <property type="entry name" value="Glyco_hydro_3_C"/>
    <property type="match status" value="1"/>
</dbReference>
<keyword evidence="3" id="KW-0119">Carbohydrate metabolism</keyword>
<proteinExistence type="inferred from homology"/>
<dbReference type="InterPro" id="IPR036881">
    <property type="entry name" value="Glyco_hydro_3_C_sf"/>
</dbReference>
<dbReference type="InterPro" id="IPR050288">
    <property type="entry name" value="Cellulose_deg_GH3"/>
</dbReference>
<evidence type="ECO:0000256" key="2">
    <source>
        <dbReference type="ARBA" id="ARBA00022801"/>
    </source>
</evidence>
<dbReference type="InterPro" id="IPR002772">
    <property type="entry name" value="Glyco_hydro_3_C"/>
</dbReference>
<dbReference type="InterPro" id="IPR036962">
    <property type="entry name" value="Glyco_hydro_3_N_sf"/>
</dbReference>
<name>A0AAW3T3G1_9MICO</name>
<dbReference type="Gene3D" id="3.20.20.300">
    <property type="entry name" value="Glycoside hydrolase, family 3, N-terminal domain"/>
    <property type="match status" value="1"/>
</dbReference>
<sequence length="822" mass="85913">MTMIPSSDATRTDAEIRARIERLTLEAKIRLLSGKDHWSTYPEVTIGLRPIVLSDGTVGIRGVRWSEEDTSINTPSATAVAATFDPAVAAAMGAVMGGEARRKGVDVVLGPVINLQRSPFGGRHFEAFSEDPLLTAQMGAAMVTGMQAEGVATAAKHFVGNESETDRLNSNSVIEERVLREAYLLPFEAVVAAGGLGVMASYNRLNGTPVVHSAILTELLKEEWGFDGFVVSDWGAIRSVVASASAGTDLAMPGPHTRWADGLAAAVRAGEVAESAIDEKVLRVLRLAARVGALDGIAPLVDRTALPTPPRAEDPAVQRSLRDVAALGTVLLRNEGGVLPLDPVTTRSLAVIGPAARTPRTNGGGSAAVVAPFPISPLDALAGSFPDVDIRYAEGARPSSLLRALSAANGRAPSGDGVVSVEFLDADGAVIGAETRDRPDTLVYGMGYPDGVPEDEVSAVRLRTRITVPEDGDYLLSAAGVGHARVTVDGAVRVDDDLVPINDDAVLGMSLPPQAIVELTLRSDRPVDVEYTYRPAPRTVAALRLGFDTAVPDAARLIADAVDVARAADTAVVFVGTSAENEAEGFDRTDLALPGAQDELVRAVAAVNPRTVVVVNAGAPVLLPWRDEVAAIVLPWFGGQAMGPAVADVLTGAAEPGGRLPVTFPADERGLPSPFPEGGDVVYREGLDIGYRGYARSGAVPAYPFGHGLGYTTWDLGEARATSTNGGIAVTVTVRNTGHRHGRIVVQAYVEHPAAGAEYAVPRFAGATACELDGGAQAEVSVTVADTVSRRWDAATGRWEPITARPQVFVGTSSRDLRVVTT</sequence>
<dbReference type="SUPFAM" id="SSF51445">
    <property type="entry name" value="(Trans)glycosidases"/>
    <property type="match status" value="1"/>
</dbReference>
<comment type="similarity">
    <text evidence="1 4">Belongs to the glycosyl hydrolase 3 family.</text>
</comment>
<dbReference type="InterPro" id="IPR037524">
    <property type="entry name" value="PA14/GLEYA"/>
</dbReference>
<dbReference type="PROSITE" id="PS00775">
    <property type="entry name" value="GLYCOSYL_HYDROL_F3"/>
    <property type="match status" value="1"/>
</dbReference>
<dbReference type="InterPro" id="IPR017853">
    <property type="entry name" value="GH"/>
</dbReference>
<keyword evidence="2 4" id="KW-0378">Hydrolase</keyword>
<reference evidence="6 7" key="1">
    <citation type="submission" date="2020-07" db="EMBL/GenBank/DDBJ databases">
        <title>Above-ground endophytic microbial communities from plants in different locations in the United States.</title>
        <authorList>
            <person name="Frank C."/>
        </authorList>
    </citation>
    <scope>NUCLEOTIDE SEQUENCE [LARGE SCALE GENOMIC DNA]</scope>
    <source>
        <strain evidence="6 7">WPL5_2</strain>
    </source>
</reference>
<evidence type="ECO:0000256" key="4">
    <source>
        <dbReference type="RuleBase" id="RU361161"/>
    </source>
</evidence>
<dbReference type="PANTHER" id="PTHR42715">
    <property type="entry name" value="BETA-GLUCOSIDASE"/>
    <property type="match status" value="1"/>
</dbReference>
<dbReference type="Pfam" id="PF00933">
    <property type="entry name" value="Glyco_hydro_3"/>
    <property type="match status" value="1"/>
</dbReference>
<protein>
    <submittedName>
        <fullName evidence="6">Beta-glucosidase</fullName>
        <ecNumber evidence="6">3.2.1.21</ecNumber>
    </submittedName>
</protein>
<evidence type="ECO:0000259" key="5">
    <source>
        <dbReference type="PROSITE" id="PS51820"/>
    </source>
</evidence>
<dbReference type="Gene3D" id="2.60.40.10">
    <property type="entry name" value="Immunoglobulins"/>
    <property type="match status" value="1"/>
</dbReference>
<dbReference type="EC" id="3.2.1.21" evidence="6"/>
<dbReference type="Proteomes" id="UP000590225">
    <property type="component" value="Unassembled WGS sequence"/>
</dbReference>
<dbReference type="GO" id="GO:0005975">
    <property type="term" value="P:carbohydrate metabolic process"/>
    <property type="evidence" value="ECO:0007669"/>
    <property type="project" value="InterPro"/>
</dbReference>
<dbReference type="Gene3D" id="3.40.50.1700">
    <property type="entry name" value="Glycoside hydrolase family 3 C-terminal domain"/>
    <property type="match status" value="1"/>
</dbReference>
<dbReference type="PROSITE" id="PS51820">
    <property type="entry name" value="PA14"/>
    <property type="match status" value="1"/>
</dbReference>
<dbReference type="SUPFAM" id="SSF52279">
    <property type="entry name" value="Beta-D-glucan exohydrolase, C-terminal domain"/>
    <property type="match status" value="1"/>
</dbReference>
<gene>
    <name evidence="6" type="ORF">FHW23_000254</name>
</gene>
<dbReference type="PANTHER" id="PTHR42715:SF10">
    <property type="entry name" value="BETA-GLUCOSIDASE"/>
    <property type="match status" value="1"/>
</dbReference>
<evidence type="ECO:0000256" key="3">
    <source>
        <dbReference type="ARBA" id="ARBA00023277"/>
    </source>
</evidence>
<dbReference type="InterPro" id="IPR026891">
    <property type="entry name" value="Fn3-like"/>
</dbReference>
<evidence type="ECO:0000313" key="6">
    <source>
        <dbReference type="EMBL" id="MBA8989022.1"/>
    </source>
</evidence>
<dbReference type="GO" id="GO:0008422">
    <property type="term" value="F:beta-glucosidase activity"/>
    <property type="evidence" value="ECO:0007669"/>
    <property type="project" value="UniProtKB-EC"/>
</dbReference>